<evidence type="ECO:0000256" key="1">
    <source>
        <dbReference type="SAM" id="MobiDB-lite"/>
    </source>
</evidence>
<accession>A0AA89C996</accession>
<sequence>MSSQDCSPERVENSGQNDKSLTRESSGRGCKAHDWGKYSVPTLKVKRKGTKDQVKDRYKDSDVSNVPYEDASDQEECDSHDDEAGNT</sequence>
<keyword evidence="3" id="KW-1185">Reference proteome</keyword>
<comment type="caution">
    <text evidence="2">The sequence shown here is derived from an EMBL/GenBank/DDBJ whole genome shotgun (WGS) entry which is preliminary data.</text>
</comment>
<protein>
    <submittedName>
        <fullName evidence="2">Uncharacterized protein</fullName>
    </submittedName>
</protein>
<reference evidence="2" key="1">
    <citation type="submission" date="2019-08" db="EMBL/GenBank/DDBJ databases">
        <title>The improved chromosome-level genome for the pearl oyster Pinctada fucata martensii using PacBio sequencing and Hi-C.</title>
        <authorList>
            <person name="Zheng Z."/>
        </authorList>
    </citation>
    <scope>NUCLEOTIDE SEQUENCE</scope>
    <source>
        <strain evidence="2">ZZ-2019</strain>
        <tissue evidence="2">Adductor muscle</tissue>
    </source>
</reference>
<proteinExistence type="predicted"/>
<evidence type="ECO:0000313" key="3">
    <source>
        <dbReference type="Proteomes" id="UP001186944"/>
    </source>
</evidence>
<feature type="compositionally biased region" description="Basic and acidic residues" evidence="1">
    <location>
        <begin position="20"/>
        <end position="36"/>
    </location>
</feature>
<feature type="region of interest" description="Disordered" evidence="1">
    <location>
        <begin position="1"/>
        <end position="87"/>
    </location>
</feature>
<evidence type="ECO:0000313" key="2">
    <source>
        <dbReference type="EMBL" id="KAK3106445.1"/>
    </source>
</evidence>
<name>A0AA89C996_PINIB</name>
<gene>
    <name evidence="2" type="ORF">FSP39_020228</name>
</gene>
<organism evidence="2 3">
    <name type="scientific">Pinctada imbricata</name>
    <name type="common">Atlantic pearl-oyster</name>
    <name type="synonym">Pinctada martensii</name>
    <dbReference type="NCBI Taxonomy" id="66713"/>
    <lineage>
        <taxon>Eukaryota</taxon>
        <taxon>Metazoa</taxon>
        <taxon>Spiralia</taxon>
        <taxon>Lophotrochozoa</taxon>
        <taxon>Mollusca</taxon>
        <taxon>Bivalvia</taxon>
        <taxon>Autobranchia</taxon>
        <taxon>Pteriomorphia</taxon>
        <taxon>Pterioida</taxon>
        <taxon>Pterioidea</taxon>
        <taxon>Pteriidae</taxon>
        <taxon>Pinctada</taxon>
    </lineage>
</organism>
<dbReference type="EMBL" id="VSWD01000003">
    <property type="protein sequence ID" value="KAK3106445.1"/>
    <property type="molecule type" value="Genomic_DNA"/>
</dbReference>
<dbReference type="AlphaFoldDB" id="A0AA89C996"/>
<dbReference type="Proteomes" id="UP001186944">
    <property type="component" value="Unassembled WGS sequence"/>
</dbReference>
<feature type="compositionally biased region" description="Acidic residues" evidence="1">
    <location>
        <begin position="70"/>
        <end position="81"/>
    </location>
</feature>
<feature type="compositionally biased region" description="Basic and acidic residues" evidence="1">
    <location>
        <begin position="50"/>
        <end position="62"/>
    </location>
</feature>